<dbReference type="STRING" id="1313292.BCO_0085500"/>
<evidence type="ECO:0000313" key="12">
    <source>
        <dbReference type="Proteomes" id="UP000019330"/>
    </source>
</evidence>
<dbReference type="CDD" id="cd01913">
    <property type="entry name" value="protease_HslV"/>
    <property type="match status" value="1"/>
</dbReference>
<reference evidence="11" key="1">
    <citation type="submission" date="2013-04" db="EMBL/GenBank/DDBJ databases">
        <title>Comparative Genomics of Relapsing Fever Spirochetes.</title>
        <authorList>
            <person name="Schwan T.G."/>
            <person name="Raffel S.J."/>
            <person name="Porcella S.F."/>
            <person name="Martens C.A."/>
            <person name="Bruno D.P."/>
            <person name="Ricklefs S.M."/>
            <person name="Barbian K.B."/>
        </authorList>
    </citation>
    <scope>NUCLEOTIDE SEQUENCE [LARGE SCALE GENOMIC DNA]</scope>
    <source>
        <strain evidence="11">Co53</strain>
    </source>
</reference>
<evidence type="ECO:0000313" key="11">
    <source>
        <dbReference type="EMBL" id="AHH10464.1"/>
    </source>
</evidence>
<gene>
    <name evidence="10" type="primary">hslV</name>
    <name evidence="11" type="ORF">BCO_0085500</name>
</gene>
<dbReference type="NCBIfam" id="TIGR03692">
    <property type="entry name" value="ATP_dep_HslV"/>
    <property type="match status" value="1"/>
</dbReference>
<evidence type="ECO:0000256" key="9">
    <source>
        <dbReference type="ARBA" id="ARBA00023053"/>
    </source>
</evidence>
<dbReference type="GO" id="GO:0005839">
    <property type="term" value="C:proteasome core complex"/>
    <property type="evidence" value="ECO:0007669"/>
    <property type="project" value="InterPro"/>
</dbReference>
<dbReference type="GO" id="GO:0051603">
    <property type="term" value="P:proteolysis involved in protein catabolic process"/>
    <property type="evidence" value="ECO:0007669"/>
    <property type="project" value="InterPro"/>
</dbReference>
<comment type="similarity">
    <text evidence="2 10">Belongs to the peptidase T1B family. HslV subfamily.</text>
</comment>
<dbReference type="EMBL" id="CP005745">
    <property type="protein sequence ID" value="AHH10464.1"/>
    <property type="molecule type" value="Genomic_DNA"/>
</dbReference>
<comment type="subunit">
    <text evidence="10">A double ring-shaped homohexamer of HslV is capped on each side by a ring-shaped HslU homohexamer. The assembly of the HslU/HslV complex is dependent on binding of ATP.</text>
</comment>
<dbReference type="GO" id="GO:0009376">
    <property type="term" value="C:HslUV protease complex"/>
    <property type="evidence" value="ECO:0007669"/>
    <property type="project" value="UniProtKB-UniRule"/>
</dbReference>
<organism evidence="11 12">
    <name type="scientific">Borrelia coriaceae ATCC 43381</name>
    <dbReference type="NCBI Taxonomy" id="1408429"/>
    <lineage>
        <taxon>Bacteria</taxon>
        <taxon>Pseudomonadati</taxon>
        <taxon>Spirochaetota</taxon>
        <taxon>Spirochaetia</taxon>
        <taxon>Spirochaetales</taxon>
        <taxon>Borreliaceae</taxon>
        <taxon>Borrelia</taxon>
    </lineage>
</organism>
<dbReference type="PROSITE" id="PS51476">
    <property type="entry name" value="PROTEASOME_BETA_2"/>
    <property type="match status" value="1"/>
</dbReference>
<evidence type="ECO:0000256" key="7">
    <source>
        <dbReference type="ARBA" id="ARBA00022723"/>
    </source>
</evidence>
<evidence type="ECO:0000256" key="4">
    <source>
        <dbReference type="ARBA" id="ARBA00022533"/>
    </source>
</evidence>
<dbReference type="PIRSF" id="PIRSF039093">
    <property type="entry name" value="HslV"/>
    <property type="match status" value="1"/>
</dbReference>
<evidence type="ECO:0000256" key="10">
    <source>
        <dbReference type="HAMAP-Rule" id="MF_00248"/>
    </source>
</evidence>
<dbReference type="EC" id="3.4.25.2" evidence="10"/>
<proteinExistence type="inferred from homology"/>
<dbReference type="SUPFAM" id="SSF56235">
    <property type="entry name" value="N-terminal nucleophile aminohydrolases (Ntn hydrolases)"/>
    <property type="match status" value="1"/>
</dbReference>
<dbReference type="PATRIC" id="fig|1313292.3.peg.310"/>
<dbReference type="InterPro" id="IPR023333">
    <property type="entry name" value="Proteasome_suB-type"/>
</dbReference>
<dbReference type="HAMAP" id="MF_00248">
    <property type="entry name" value="HslV"/>
    <property type="match status" value="1"/>
</dbReference>
<evidence type="ECO:0000256" key="6">
    <source>
        <dbReference type="ARBA" id="ARBA00022698"/>
    </source>
</evidence>
<keyword evidence="3 10" id="KW-0963">Cytoplasm</keyword>
<dbReference type="GO" id="GO:0004298">
    <property type="term" value="F:threonine-type endopeptidase activity"/>
    <property type="evidence" value="ECO:0007669"/>
    <property type="project" value="UniProtKB-KW"/>
</dbReference>
<feature type="binding site" evidence="10">
    <location>
        <position position="173"/>
    </location>
    <ligand>
        <name>Na(+)</name>
        <dbReference type="ChEBI" id="CHEBI:29101"/>
    </ligand>
</feature>
<comment type="subcellular location">
    <subcellularLocation>
        <location evidence="1 10">Cytoplasm</location>
    </subcellularLocation>
</comment>
<evidence type="ECO:0000256" key="8">
    <source>
        <dbReference type="ARBA" id="ARBA00022801"/>
    </source>
</evidence>
<comment type="catalytic activity">
    <reaction evidence="10">
        <text>ATP-dependent cleavage of peptide bonds with broad specificity.</text>
        <dbReference type="EC" id="3.4.25.2"/>
    </reaction>
</comment>
<keyword evidence="6 10" id="KW-0888">Threonine protease</keyword>
<dbReference type="PANTHER" id="PTHR32194:SF0">
    <property type="entry name" value="ATP-DEPENDENT PROTEASE SUBUNIT HSLV"/>
    <property type="match status" value="1"/>
</dbReference>
<comment type="activity regulation">
    <text evidence="10">Allosterically activated by HslU binding.</text>
</comment>
<dbReference type="InterPro" id="IPR022281">
    <property type="entry name" value="ATP-dep_Prtase_HsIV_su"/>
</dbReference>
<evidence type="ECO:0000256" key="1">
    <source>
        <dbReference type="ARBA" id="ARBA00004496"/>
    </source>
</evidence>
<dbReference type="InterPro" id="IPR001353">
    <property type="entry name" value="Proteasome_sua/b"/>
</dbReference>
<keyword evidence="4 10" id="KW-0021">Allosteric enzyme</keyword>
<dbReference type="NCBIfam" id="NF003964">
    <property type="entry name" value="PRK05456.1"/>
    <property type="match status" value="1"/>
</dbReference>
<dbReference type="eggNOG" id="COG5405">
    <property type="taxonomic scope" value="Bacteria"/>
</dbReference>
<dbReference type="InterPro" id="IPR029055">
    <property type="entry name" value="Ntn_hydrolases_N"/>
</dbReference>
<keyword evidence="5 10" id="KW-0645">Protease</keyword>
<dbReference type="Proteomes" id="UP000019330">
    <property type="component" value="Chromosome"/>
</dbReference>
<keyword evidence="8 10" id="KW-0378">Hydrolase</keyword>
<keyword evidence="7 10" id="KW-0479">Metal-binding</keyword>
<keyword evidence="9 10" id="KW-0915">Sodium</keyword>
<evidence type="ECO:0000256" key="5">
    <source>
        <dbReference type="ARBA" id="ARBA00022670"/>
    </source>
</evidence>
<feature type="binding site" evidence="10">
    <location>
        <position position="179"/>
    </location>
    <ligand>
        <name>Na(+)</name>
        <dbReference type="ChEBI" id="CHEBI:29101"/>
    </ligand>
</feature>
<sequence length="189" mass="20461">MKYLNRGDIMSFKGTTVIAIRRGGKTVVAADGQVTFGHTVLKSNAVKIRKLVNGKILAGFAGSTSDAITLFEKFEEKVKAREDGIIDIKRAAVELAKDWRSDKILHKLEAMMLVADSENILLISGTGDVVEPEEDVISIGSGGNYAYSAALAYMENKKLSAADIAFKSLKVASRVCIYTNSNIVLEEIS</sequence>
<dbReference type="Gene3D" id="3.60.20.10">
    <property type="entry name" value="Glutamine Phosphoribosylpyrophosphate, subunit 1, domain 1"/>
    <property type="match status" value="1"/>
</dbReference>
<evidence type="ECO:0000256" key="3">
    <source>
        <dbReference type="ARBA" id="ARBA00022490"/>
    </source>
</evidence>
<evidence type="ECO:0000256" key="2">
    <source>
        <dbReference type="ARBA" id="ARBA00006053"/>
    </source>
</evidence>
<comment type="function">
    <text evidence="10">Protease subunit of a proteasome-like degradation complex believed to be a general protein degrading machinery.</text>
</comment>
<keyword evidence="12" id="KW-1185">Reference proteome</keyword>
<dbReference type="AlphaFoldDB" id="W5STG5"/>
<dbReference type="GO" id="GO:0046872">
    <property type="term" value="F:metal ion binding"/>
    <property type="evidence" value="ECO:0007669"/>
    <property type="project" value="UniProtKB-KW"/>
</dbReference>
<name>W5STG5_9SPIR</name>
<feature type="binding site" evidence="10">
    <location>
        <position position="176"/>
    </location>
    <ligand>
        <name>Na(+)</name>
        <dbReference type="ChEBI" id="CHEBI:29101"/>
    </ligand>
</feature>
<accession>W5STG5</accession>
<dbReference type="Pfam" id="PF00227">
    <property type="entry name" value="Proteasome"/>
    <property type="match status" value="1"/>
</dbReference>
<protein>
    <recommendedName>
        <fullName evidence="10">ATP-dependent protease subunit HslV</fullName>
        <ecNumber evidence="10">3.4.25.2</ecNumber>
    </recommendedName>
</protein>
<dbReference type="PANTHER" id="PTHR32194">
    <property type="entry name" value="METALLOPROTEASE TLDD"/>
    <property type="match status" value="1"/>
</dbReference>
<dbReference type="HOGENOM" id="CLU_093872_1_0_12"/>
<feature type="active site" evidence="10">
    <location>
        <position position="15"/>
    </location>
</feature>